<gene>
    <name evidence="1" type="ORF">SAMN05192529_1463</name>
</gene>
<dbReference type="AlphaFoldDB" id="A0A1H4D6D7"/>
<reference evidence="1 2" key="1">
    <citation type="submission" date="2016-10" db="EMBL/GenBank/DDBJ databases">
        <authorList>
            <person name="de Groot N.N."/>
        </authorList>
    </citation>
    <scope>NUCLEOTIDE SEQUENCE [LARGE SCALE GENOMIC DNA]</scope>
    <source>
        <strain evidence="1 2">Vu-144</strain>
    </source>
</reference>
<dbReference type="STRING" id="551991.SAMN05192529_1463"/>
<protein>
    <submittedName>
        <fullName evidence="1">Uncharacterized protein</fullName>
    </submittedName>
</protein>
<sequence length="68" mass="7687">MASDANKNISGIVYNYLNLPERITVTGNPRLENMFPILVIQNSMKKASFSILMERNGLLMTPCFLKSH</sequence>
<evidence type="ECO:0000313" key="2">
    <source>
        <dbReference type="Proteomes" id="UP000199041"/>
    </source>
</evidence>
<dbReference type="Proteomes" id="UP000199041">
    <property type="component" value="Unassembled WGS sequence"/>
</dbReference>
<keyword evidence="2" id="KW-1185">Reference proteome</keyword>
<proteinExistence type="predicted"/>
<dbReference type="EMBL" id="FNQY01000046">
    <property type="protein sequence ID" value="SEA68050.1"/>
    <property type="molecule type" value="Genomic_DNA"/>
</dbReference>
<evidence type="ECO:0000313" key="1">
    <source>
        <dbReference type="EMBL" id="SEA68050.1"/>
    </source>
</evidence>
<name>A0A1H4D6D7_9BACT</name>
<organism evidence="1 2">
    <name type="scientific">Arachidicoccus rhizosphaerae</name>
    <dbReference type="NCBI Taxonomy" id="551991"/>
    <lineage>
        <taxon>Bacteria</taxon>
        <taxon>Pseudomonadati</taxon>
        <taxon>Bacteroidota</taxon>
        <taxon>Chitinophagia</taxon>
        <taxon>Chitinophagales</taxon>
        <taxon>Chitinophagaceae</taxon>
        <taxon>Arachidicoccus</taxon>
    </lineage>
</organism>
<accession>A0A1H4D6D7</accession>